<proteinExistence type="predicted"/>
<feature type="compositionally biased region" description="Basic and acidic residues" evidence="1">
    <location>
        <begin position="161"/>
        <end position="180"/>
    </location>
</feature>
<gene>
    <name evidence="2" type="ORF">SAMN05421819_3266</name>
</gene>
<dbReference type="SUPFAM" id="SSF47240">
    <property type="entry name" value="Ferritin-like"/>
    <property type="match status" value="1"/>
</dbReference>
<protein>
    <submittedName>
        <fullName evidence="2">Ferritin-like metal-binding protein YciE</fullName>
    </submittedName>
</protein>
<evidence type="ECO:0000313" key="2">
    <source>
        <dbReference type="EMBL" id="SEG50003.1"/>
    </source>
</evidence>
<dbReference type="Pfam" id="PF05974">
    <property type="entry name" value="DUF892"/>
    <property type="match status" value="1"/>
</dbReference>
<dbReference type="PANTHER" id="PTHR30565">
    <property type="entry name" value="PROTEIN YCIF"/>
    <property type="match status" value="1"/>
</dbReference>
<dbReference type="OrthoDB" id="9795056at2"/>
<accession>A0A1H6AMP1</accession>
<dbReference type="EMBL" id="FNVA01000005">
    <property type="protein sequence ID" value="SEG50003.1"/>
    <property type="molecule type" value="Genomic_DNA"/>
</dbReference>
<dbReference type="PANTHER" id="PTHR30565:SF9">
    <property type="entry name" value="PROTEIN YCIF"/>
    <property type="match status" value="1"/>
</dbReference>
<dbReference type="InterPro" id="IPR012347">
    <property type="entry name" value="Ferritin-like"/>
</dbReference>
<dbReference type="InterPro" id="IPR047114">
    <property type="entry name" value="YciF"/>
</dbReference>
<feature type="region of interest" description="Disordered" evidence="1">
    <location>
        <begin position="157"/>
        <end position="199"/>
    </location>
</feature>
<dbReference type="Proteomes" id="UP000236728">
    <property type="component" value="Unassembled WGS sequence"/>
</dbReference>
<dbReference type="Gene3D" id="1.20.1260.10">
    <property type="match status" value="1"/>
</dbReference>
<dbReference type="InterPro" id="IPR009078">
    <property type="entry name" value="Ferritin-like_SF"/>
</dbReference>
<evidence type="ECO:0000256" key="1">
    <source>
        <dbReference type="SAM" id="MobiDB-lite"/>
    </source>
</evidence>
<dbReference type="RefSeq" id="WP_103934106.1">
    <property type="nucleotide sequence ID" value="NZ_FNVA01000005.1"/>
</dbReference>
<dbReference type="InterPro" id="IPR010287">
    <property type="entry name" value="DUF892_YciF-like"/>
</dbReference>
<organism evidence="2 3">
    <name type="scientific">Bryocella elongata</name>
    <dbReference type="NCBI Taxonomy" id="863522"/>
    <lineage>
        <taxon>Bacteria</taxon>
        <taxon>Pseudomonadati</taxon>
        <taxon>Acidobacteriota</taxon>
        <taxon>Terriglobia</taxon>
        <taxon>Terriglobales</taxon>
        <taxon>Acidobacteriaceae</taxon>
        <taxon>Bryocella</taxon>
    </lineage>
</organism>
<dbReference type="AlphaFoldDB" id="A0A1H6AMP1"/>
<dbReference type="CDD" id="cd07909">
    <property type="entry name" value="YciF"/>
    <property type="match status" value="1"/>
</dbReference>
<sequence>MALMDVFLDEIRDLYSAENQLVKALPKLSKGAKDPQLKTLFADHLEETKGHVERLKQIFEMLDEKPTGKHCNGMEGLIEEGDEALEEDAEGPSFDLGLTGGAVRVEHYEIAGYSAVIAMANTLSLSDAANLLSATLKEEETAAKKITALSDPLMKAAAKQPAEEKKPMDGKEKYAARLSKEDEEAAAPELKKHKATAAA</sequence>
<reference evidence="2 3" key="1">
    <citation type="submission" date="2016-10" db="EMBL/GenBank/DDBJ databases">
        <authorList>
            <person name="de Groot N.N."/>
        </authorList>
    </citation>
    <scope>NUCLEOTIDE SEQUENCE [LARGE SCALE GENOMIC DNA]</scope>
    <source>
        <strain evidence="2 3">DSM 22489</strain>
    </source>
</reference>
<keyword evidence="3" id="KW-1185">Reference proteome</keyword>
<evidence type="ECO:0000313" key="3">
    <source>
        <dbReference type="Proteomes" id="UP000236728"/>
    </source>
</evidence>
<name>A0A1H6AMP1_9BACT</name>